<keyword evidence="2" id="KW-1185">Reference proteome</keyword>
<comment type="caution">
    <text evidence="1">The sequence shown here is derived from an EMBL/GenBank/DDBJ whole genome shotgun (WGS) entry which is preliminary data.</text>
</comment>
<dbReference type="RefSeq" id="WP_289453179.1">
    <property type="nucleotide sequence ID" value="NZ_JAUCGQ010000001.1"/>
</dbReference>
<accession>A0ABT7SBU4</accession>
<evidence type="ECO:0000313" key="1">
    <source>
        <dbReference type="EMBL" id="MDM7853660.1"/>
    </source>
</evidence>
<proteinExistence type="predicted"/>
<name>A0ABT7SBU4_9CELL</name>
<reference evidence="1 2" key="1">
    <citation type="submission" date="2023-06" db="EMBL/GenBank/DDBJ databases">
        <title>Cellulomonas sp. MW4 Whole genome sequence.</title>
        <authorList>
            <person name="Park S."/>
        </authorList>
    </citation>
    <scope>NUCLEOTIDE SEQUENCE [LARGE SCALE GENOMIC DNA]</scope>
    <source>
        <strain evidence="1 2">MW4</strain>
    </source>
</reference>
<dbReference type="EMBL" id="JAUCGQ010000001">
    <property type="protein sequence ID" value="MDM7853660.1"/>
    <property type="molecule type" value="Genomic_DNA"/>
</dbReference>
<evidence type="ECO:0000313" key="2">
    <source>
        <dbReference type="Proteomes" id="UP001529338"/>
    </source>
</evidence>
<protein>
    <submittedName>
        <fullName evidence="1">Uncharacterized protein</fullName>
    </submittedName>
</protein>
<organism evidence="1 2">
    <name type="scientific">Cellulomonas alba</name>
    <dbReference type="NCBI Taxonomy" id="3053467"/>
    <lineage>
        <taxon>Bacteria</taxon>
        <taxon>Bacillati</taxon>
        <taxon>Actinomycetota</taxon>
        <taxon>Actinomycetes</taxon>
        <taxon>Micrococcales</taxon>
        <taxon>Cellulomonadaceae</taxon>
        <taxon>Cellulomonas</taxon>
    </lineage>
</organism>
<sequence>MTHWGPDHALPAARLAAQVRRFGKSLGGAAVVDPQRGGPGAVVVVVASFELRVGRQLELEGLDVEEAIEKLTAWTEHIESMDAQHRTLYAQLFFEHVPLDQLDAVTRDALA</sequence>
<gene>
    <name evidence="1" type="ORF">QRT04_01835</name>
</gene>
<dbReference type="Proteomes" id="UP001529338">
    <property type="component" value="Unassembled WGS sequence"/>
</dbReference>